<sequence>MTGLPVFLRLSIQSYLHVSVKLILYLEETII</sequence>
<gene>
    <name evidence="1" type="ORF">BZL35_00681</name>
</gene>
<organism evidence="1 2">
    <name type="scientific">Candidatus Pandoraea novymonadis</name>
    <dbReference type="NCBI Taxonomy" id="1808959"/>
    <lineage>
        <taxon>Bacteria</taxon>
        <taxon>Pseudomonadati</taxon>
        <taxon>Pseudomonadota</taxon>
        <taxon>Betaproteobacteria</taxon>
        <taxon>Burkholderiales</taxon>
        <taxon>Burkholderiaceae</taxon>
        <taxon>Pandoraea</taxon>
    </lineage>
</organism>
<reference evidence="1 2" key="1">
    <citation type="journal article" date="2017" name="Front. Microbiol.">
        <title>Genome of Ca. Pandoraea novymonadis, an Endosymbiotic Bacterium of the Trypanosomatid Novymonas esmeraldas.</title>
        <authorList>
            <person name="Kostygov A.Y."/>
            <person name="Butenko A."/>
            <person name="Nenarokova A."/>
            <person name="Tashyreva D."/>
            <person name="Flegontov P."/>
            <person name="Lukes J."/>
            <person name="Yurchenko V."/>
        </authorList>
    </citation>
    <scope>NUCLEOTIDE SEQUENCE [LARGE SCALE GENOMIC DNA]</scope>
    <source>
        <strain evidence="1 2">E262</strain>
    </source>
</reference>
<evidence type="ECO:0000313" key="2">
    <source>
        <dbReference type="Proteomes" id="UP000242660"/>
    </source>
</evidence>
<name>A0ABX5FFE2_9BURK</name>
<keyword evidence="2" id="KW-1185">Reference proteome</keyword>
<dbReference type="Proteomes" id="UP000242660">
    <property type="component" value="Unassembled WGS sequence"/>
</dbReference>
<accession>A0ABX5FFE2</accession>
<proteinExistence type="predicted"/>
<protein>
    <submittedName>
        <fullName evidence="1">Uncharacterized protein</fullName>
    </submittedName>
</protein>
<evidence type="ECO:0000313" key="1">
    <source>
        <dbReference type="EMBL" id="PSB92438.1"/>
    </source>
</evidence>
<comment type="caution">
    <text evidence="1">The sequence shown here is derived from an EMBL/GenBank/DDBJ whole genome shotgun (WGS) entry which is preliminary data.</text>
</comment>
<dbReference type="EMBL" id="MUHY01000001">
    <property type="protein sequence ID" value="PSB92438.1"/>
    <property type="molecule type" value="Genomic_DNA"/>
</dbReference>